<dbReference type="InterPro" id="IPR029044">
    <property type="entry name" value="Nucleotide-diphossugar_trans"/>
</dbReference>
<evidence type="ECO:0000256" key="8">
    <source>
        <dbReference type="SAM" id="Phobius"/>
    </source>
</evidence>
<dbReference type="FunFam" id="3.90.550.10:FF:000046">
    <property type="entry name" value="Mannose-1-phosphate guanylyltransferase (GDP)"/>
    <property type="match status" value="1"/>
</dbReference>
<dbReference type="InterPro" id="IPR051161">
    <property type="entry name" value="Mannose-6P_isomerase_type2"/>
</dbReference>
<reference evidence="11 12" key="1">
    <citation type="journal article" date="2016" name="Nat. Commun.">
        <title>Thousands of microbial genomes shed light on interconnected biogeochemical processes in an aquifer system.</title>
        <authorList>
            <person name="Anantharaman K."/>
            <person name="Brown C.T."/>
            <person name="Hug L.A."/>
            <person name="Sharon I."/>
            <person name="Castelle C.J."/>
            <person name="Probst A.J."/>
            <person name="Thomas B.C."/>
            <person name="Singh A."/>
            <person name="Wilkins M.J."/>
            <person name="Karaoz U."/>
            <person name="Brodie E.L."/>
            <person name="Williams K.H."/>
            <person name="Hubbard S.S."/>
            <person name="Banfield J.F."/>
        </authorList>
    </citation>
    <scope>NUCLEOTIDE SEQUENCE [LARGE SCALE GENOMIC DNA]</scope>
</reference>
<evidence type="ECO:0000256" key="2">
    <source>
        <dbReference type="ARBA" id="ARBA00012387"/>
    </source>
</evidence>
<evidence type="ECO:0000256" key="1">
    <source>
        <dbReference type="ARBA" id="ARBA00006115"/>
    </source>
</evidence>
<dbReference type="SUPFAM" id="SSF159283">
    <property type="entry name" value="Guanosine diphospho-D-mannose pyrophosphorylase/mannose-6-phosphate isomerase linker domain"/>
    <property type="match status" value="1"/>
</dbReference>
<evidence type="ECO:0000259" key="9">
    <source>
        <dbReference type="Pfam" id="PF00483"/>
    </source>
</evidence>
<dbReference type="GO" id="GO:0009298">
    <property type="term" value="P:GDP-mannose biosynthetic process"/>
    <property type="evidence" value="ECO:0007669"/>
    <property type="project" value="TreeGrafter"/>
</dbReference>
<dbReference type="Proteomes" id="UP000179243">
    <property type="component" value="Unassembled WGS sequence"/>
</dbReference>
<dbReference type="Gene3D" id="3.90.550.10">
    <property type="entry name" value="Spore Coat Polysaccharide Biosynthesis Protein SpsA, Chain A"/>
    <property type="match status" value="1"/>
</dbReference>
<keyword evidence="8" id="KW-0472">Membrane</keyword>
<dbReference type="EMBL" id="MFYX01000119">
    <property type="protein sequence ID" value="OGK01779.1"/>
    <property type="molecule type" value="Genomic_DNA"/>
</dbReference>
<dbReference type="PANTHER" id="PTHR46390">
    <property type="entry name" value="MANNOSE-1-PHOSPHATE GUANYLYLTRANSFERASE"/>
    <property type="match status" value="1"/>
</dbReference>
<evidence type="ECO:0000313" key="12">
    <source>
        <dbReference type="Proteomes" id="UP000179243"/>
    </source>
</evidence>
<proteinExistence type="inferred from homology"/>
<evidence type="ECO:0000256" key="5">
    <source>
        <dbReference type="ARBA" id="ARBA00022741"/>
    </source>
</evidence>
<dbReference type="CDD" id="cd02509">
    <property type="entry name" value="GDP-M1P_Guanylyltransferase"/>
    <property type="match status" value="1"/>
</dbReference>
<comment type="caution">
    <text evidence="11">The sequence shown here is derived from an EMBL/GenBank/DDBJ whole genome shotgun (WGS) entry which is preliminary data.</text>
</comment>
<dbReference type="InterPro" id="IPR054566">
    <property type="entry name" value="ManC/GMP-like_b-helix"/>
</dbReference>
<feature type="domain" description="Nucleotidyl transferase" evidence="9">
    <location>
        <begin position="8"/>
        <end position="289"/>
    </location>
</feature>
<evidence type="ECO:0000256" key="3">
    <source>
        <dbReference type="ARBA" id="ARBA00022679"/>
    </source>
</evidence>
<feature type="transmembrane region" description="Helical" evidence="8">
    <location>
        <begin position="195"/>
        <end position="213"/>
    </location>
</feature>
<gene>
    <name evidence="11" type="ORF">A2519_01715</name>
</gene>
<keyword evidence="6" id="KW-0342">GTP-binding</keyword>
<organism evidence="11 12">
    <name type="scientific">Candidatus Raymondbacteria bacterium RIFOXYD12_FULL_49_13</name>
    <dbReference type="NCBI Taxonomy" id="1817890"/>
    <lineage>
        <taxon>Bacteria</taxon>
        <taxon>Raymondiibacteriota</taxon>
    </lineage>
</organism>
<keyword evidence="5" id="KW-0547">Nucleotide-binding</keyword>
<protein>
    <recommendedName>
        <fullName evidence="2">mannose-1-phosphate guanylyltransferase</fullName>
        <ecNumber evidence="2">2.7.7.13</ecNumber>
    </recommendedName>
</protein>
<accession>A0A1F7F561</accession>
<dbReference type="EC" id="2.7.7.13" evidence="2"/>
<feature type="domain" description="MannoseP isomerase/GMP-like beta-helix" evidence="10">
    <location>
        <begin position="298"/>
        <end position="347"/>
    </location>
</feature>
<dbReference type="InterPro" id="IPR005835">
    <property type="entry name" value="NTP_transferase_dom"/>
</dbReference>
<evidence type="ECO:0000256" key="4">
    <source>
        <dbReference type="ARBA" id="ARBA00022695"/>
    </source>
</evidence>
<evidence type="ECO:0000256" key="7">
    <source>
        <dbReference type="ARBA" id="ARBA00047343"/>
    </source>
</evidence>
<sequence length="354" mass="38713">MDKKNIYAVVMAGGVGERFWPVSRTEHPKQFSALFTGEPMLLTTVKRLKGFVADENLIIVTNSAYTAATRKVLKGRRGVRVIGEPVGKNTAPAIAAAAAAVYRKNSKGLLLVFPADHIIKPLPAFIKTLKKGLALAEEGKLVLFGVVPNRPHTGLGYIELGQPAGARVIGAFHVRRFVEKPGLAAATAFVESRQYLWNCGIFAFGAGAILAAFKKHMPDLYALLASALKASSEKQFEKAIETFYHKVRKESIDYGVWEKSREIAVVKTHIYWNDVGSWDAFYDLLQKDSNKNVFKGPCVDLGSRNTMAVCDSGLVATCGLSNMVVVKQDDMVLVISGDRLGDIKQLVACIREKK</sequence>
<name>A0A1F7F561_UNCRA</name>
<dbReference type="Pfam" id="PF00483">
    <property type="entry name" value="NTP_transferase"/>
    <property type="match status" value="1"/>
</dbReference>
<dbReference type="InterPro" id="IPR049577">
    <property type="entry name" value="GMPP_N"/>
</dbReference>
<keyword evidence="8" id="KW-0812">Transmembrane</keyword>
<keyword evidence="4" id="KW-0548">Nucleotidyltransferase</keyword>
<comment type="similarity">
    <text evidence="1">Belongs to the mannose-6-phosphate isomerase type 2 family.</text>
</comment>
<comment type="catalytic activity">
    <reaction evidence="7">
        <text>alpha-D-mannose 1-phosphate + GTP + H(+) = GDP-alpha-D-mannose + diphosphate</text>
        <dbReference type="Rhea" id="RHEA:15229"/>
        <dbReference type="ChEBI" id="CHEBI:15378"/>
        <dbReference type="ChEBI" id="CHEBI:33019"/>
        <dbReference type="ChEBI" id="CHEBI:37565"/>
        <dbReference type="ChEBI" id="CHEBI:57527"/>
        <dbReference type="ChEBI" id="CHEBI:58409"/>
        <dbReference type="EC" id="2.7.7.13"/>
    </reaction>
</comment>
<dbReference type="GO" id="GO:0005525">
    <property type="term" value="F:GTP binding"/>
    <property type="evidence" value="ECO:0007669"/>
    <property type="project" value="UniProtKB-KW"/>
</dbReference>
<keyword evidence="8" id="KW-1133">Transmembrane helix</keyword>
<dbReference type="PANTHER" id="PTHR46390:SF1">
    <property type="entry name" value="MANNOSE-1-PHOSPHATE GUANYLYLTRANSFERASE"/>
    <property type="match status" value="1"/>
</dbReference>
<dbReference type="AlphaFoldDB" id="A0A1F7F561"/>
<dbReference type="Pfam" id="PF22640">
    <property type="entry name" value="ManC_GMP_beta-helix"/>
    <property type="match status" value="1"/>
</dbReference>
<evidence type="ECO:0000259" key="10">
    <source>
        <dbReference type="Pfam" id="PF22640"/>
    </source>
</evidence>
<dbReference type="GO" id="GO:0004475">
    <property type="term" value="F:mannose-1-phosphate guanylyltransferase (GTP) activity"/>
    <property type="evidence" value="ECO:0007669"/>
    <property type="project" value="UniProtKB-EC"/>
</dbReference>
<evidence type="ECO:0000313" key="11">
    <source>
        <dbReference type="EMBL" id="OGK01779.1"/>
    </source>
</evidence>
<dbReference type="SUPFAM" id="SSF53448">
    <property type="entry name" value="Nucleotide-diphospho-sugar transferases"/>
    <property type="match status" value="1"/>
</dbReference>
<keyword evidence="3" id="KW-0808">Transferase</keyword>
<evidence type="ECO:0000256" key="6">
    <source>
        <dbReference type="ARBA" id="ARBA00023134"/>
    </source>
</evidence>